<gene>
    <name evidence="2" type="ORF">HP550_07360</name>
</gene>
<dbReference type="EMBL" id="JABMCI010000059">
    <property type="protein sequence ID" value="NUU17065.1"/>
    <property type="molecule type" value="Genomic_DNA"/>
</dbReference>
<accession>A0A7Y6DX75</accession>
<name>A0A7Y6DX75_9CELL</name>
<dbReference type="InterPro" id="IPR029063">
    <property type="entry name" value="SAM-dependent_MTases_sf"/>
</dbReference>
<keyword evidence="2" id="KW-0489">Methyltransferase</keyword>
<dbReference type="Pfam" id="PF13649">
    <property type="entry name" value="Methyltransf_25"/>
    <property type="match status" value="1"/>
</dbReference>
<dbReference type="Proteomes" id="UP000565724">
    <property type="component" value="Unassembled WGS sequence"/>
</dbReference>
<keyword evidence="3" id="KW-1185">Reference proteome</keyword>
<protein>
    <submittedName>
        <fullName evidence="2">Class I SAM-dependent methyltransferase</fullName>
    </submittedName>
</protein>
<dbReference type="AlphaFoldDB" id="A0A7Y6DX75"/>
<dbReference type="SUPFAM" id="SSF53335">
    <property type="entry name" value="S-adenosyl-L-methionine-dependent methyltransferases"/>
    <property type="match status" value="1"/>
</dbReference>
<proteinExistence type="predicted"/>
<evidence type="ECO:0000259" key="1">
    <source>
        <dbReference type="Pfam" id="PF13649"/>
    </source>
</evidence>
<dbReference type="GO" id="GO:0032259">
    <property type="term" value="P:methylation"/>
    <property type="evidence" value="ECO:0007669"/>
    <property type="project" value="UniProtKB-KW"/>
</dbReference>
<comment type="caution">
    <text evidence="2">The sequence shown here is derived from an EMBL/GenBank/DDBJ whole genome shotgun (WGS) entry which is preliminary data.</text>
</comment>
<organism evidence="2 3">
    <name type="scientific">Cellulomonas humilata</name>
    <dbReference type="NCBI Taxonomy" id="144055"/>
    <lineage>
        <taxon>Bacteria</taxon>
        <taxon>Bacillati</taxon>
        <taxon>Actinomycetota</taxon>
        <taxon>Actinomycetes</taxon>
        <taxon>Micrococcales</taxon>
        <taxon>Cellulomonadaceae</taxon>
        <taxon>Cellulomonas</taxon>
    </lineage>
</organism>
<feature type="domain" description="Methyltransferase" evidence="1">
    <location>
        <begin position="40"/>
        <end position="131"/>
    </location>
</feature>
<reference evidence="2 3" key="1">
    <citation type="submission" date="2020-05" db="EMBL/GenBank/DDBJ databases">
        <title>Genome Sequencing of Type Strains.</title>
        <authorList>
            <person name="Lemaire J.F."/>
            <person name="Inderbitzin P."/>
            <person name="Gregorio O.A."/>
            <person name="Collins S.B."/>
            <person name="Wespe N."/>
            <person name="Knight-Connoni V."/>
        </authorList>
    </citation>
    <scope>NUCLEOTIDE SEQUENCE [LARGE SCALE GENOMIC DNA]</scope>
    <source>
        <strain evidence="2 3">ATCC 25174</strain>
    </source>
</reference>
<evidence type="ECO:0000313" key="3">
    <source>
        <dbReference type="Proteomes" id="UP000565724"/>
    </source>
</evidence>
<sequence length="181" mass="19797">MGPMNDPGRYERVSGRLAGRLYRRVARDVAALRLPGGARVLDVGTGPGTMPRRIAESAPGLQVDAIDVSPEMIAWAQQRATPGVTFAVADVAELPWPDATFDLVVSTLSQHHWADVDAGLREVRRVLRPGGQAWVYDVRWALPQEESVTASLGTGTSVVRERRLARTSWLNPVGRLVLRPE</sequence>
<dbReference type="Gene3D" id="3.40.50.150">
    <property type="entry name" value="Vaccinia Virus protein VP39"/>
    <property type="match status" value="1"/>
</dbReference>
<dbReference type="GO" id="GO:0008168">
    <property type="term" value="F:methyltransferase activity"/>
    <property type="evidence" value="ECO:0007669"/>
    <property type="project" value="UniProtKB-KW"/>
</dbReference>
<dbReference type="InterPro" id="IPR041698">
    <property type="entry name" value="Methyltransf_25"/>
</dbReference>
<dbReference type="CDD" id="cd02440">
    <property type="entry name" value="AdoMet_MTases"/>
    <property type="match status" value="1"/>
</dbReference>
<keyword evidence="2" id="KW-0808">Transferase</keyword>
<evidence type="ECO:0000313" key="2">
    <source>
        <dbReference type="EMBL" id="NUU17065.1"/>
    </source>
</evidence>
<dbReference type="PANTHER" id="PTHR43591">
    <property type="entry name" value="METHYLTRANSFERASE"/>
    <property type="match status" value="1"/>
</dbReference>